<protein>
    <recommendedName>
        <fullName evidence="3">Histidine acid phosphatase</fullName>
    </recommendedName>
</protein>
<evidence type="ECO:0000313" key="2">
    <source>
        <dbReference type="Proteomes" id="UP000093044"/>
    </source>
</evidence>
<accession>A0A1B2I1H4</accession>
<gene>
    <name evidence="1" type="ORF">BED41_01000</name>
</gene>
<dbReference type="InterPro" id="IPR029033">
    <property type="entry name" value="His_PPase_superfam"/>
</dbReference>
<dbReference type="InterPro" id="IPR000560">
    <property type="entry name" value="His_Pase_clade-2"/>
</dbReference>
<dbReference type="RefSeq" id="WP_066741941.1">
    <property type="nucleotide sequence ID" value="NZ_CP016757.1"/>
</dbReference>
<evidence type="ECO:0008006" key="3">
    <source>
        <dbReference type="Google" id="ProtNLM"/>
    </source>
</evidence>
<dbReference type="Pfam" id="PF00328">
    <property type="entry name" value="His_Phos_2"/>
    <property type="match status" value="2"/>
</dbReference>
<reference evidence="1" key="1">
    <citation type="submission" date="2016-08" db="EMBL/GenBank/DDBJ databases">
        <title>Complete genome of Cloacibacillus porcorum.</title>
        <authorList>
            <person name="Looft T."/>
            <person name="Bayles D.O."/>
            <person name="Alt D.P."/>
        </authorList>
    </citation>
    <scope>NUCLEOTIDE SEQUENCE [LARGE SCALE GENOMIC DNA]</scope>
    <source>
        <strain evidence="1">CL-84</strain>
    </source>
</reference>
<proteinExistence type="predicted"/>
<dbReference type="GeneID" id="83056428"/>
<dbReference type="EMBL" id="CP016757">
    <property type="protein sequence ID" value="ANZ43802.1"/>
    <property type="molecule type" value="Genomic_DNA"/>
</dbReference>
<dbReference type="AlphaFoldDB" id="A0A1B2I1H4"/>
<name>A0A1B2I1H4_9BACT</name>
<dbReference type="STRING" id="1197717.BED41_01000"/>
<organism evidence="1 2">
    <name type="scientific">Cloacibacillus porcorum</name>
    <dbReference type="NCBI Taxonomy" id="1197717"/>
    <lineage>
        <taxon>Bacteria</taxon>
        <taxon>Thermotogati</taxon>
        <taxon>Synergistota</taxon>
        <taxon>Synergistia</taxon>
        <taxon>Synergistales</taxon>
        <taxon>Synergistaceae</taxon>
        <taxon>Cloacibacillus</taxon>
    </lineage>
</organism>
<dbReference type="Gene3D" id="3.40.50.1240">
    <property type="entry name" value="Phosphoglycerate mutase-like"/>
    <property type="match status" value="2"/>
</dbReference>
<dbReference type="SUPFAM" id="SSF53254">
    <property type="entry name" value="Phosphoglycerate mutase-like"/>
    <property type="match status" value="1"/>
</dbReference>
<evidence type="ECO:0000313" key="1">
    <source>
        <dbReference type="EMBL" id="ANZ43802.1"/>
    </source>
</evidence>
<dbReference type="OrthoDB" id="395886at2"/>
<sequence>MDNNKMPRFKIYAIKIITIFLLLFAALAPTRGYAAEKSVLLKEVVLSRHGVRSPTQPAAKLAEWSAKPWPRWPVRAGHLTTRGSSLISRQWTAERARLESLGVTPDKIFICADVDQRTKATADAISEALAPQGGITPVLSARAFVYPIFHPVEAGFADFDTDAVRRDIMKNAGGSLTALQQELAPKISMLADITGPLSERAAAKAGRLYGSTFADLPSEIEFRDGDRSVGITGALGAASGIVEIFLLEYCQWPEKNAGWGAADVMILRDLLPVHSRIFDAVNRAPSVARTRAGELTMLLASSLLSEELCLAKVPDAVKEPAAAAKAAIFVGHDTNIAGVGALIGADWQLPGFAKNEVPPGGALVLSLWQRGKERYVTAEFTGLSLEALHSDADRPVPADRYQISLSHMQRKPGTRPAGECSPEEFADWVNNRVANAR</sequence>
<dbReference type="Proteomes" id="UP000093044">
    <property type="component" value="Chromosome"/>
</dbReference>
<keyword evidence="2" id="KW-1185">Reference proteome</keyword>
<dbReference type="KEGG" id="cpor:BED41_01000"/>